<evidence type="ECO:0000313" key="2">
    <source>
        <dbReference type="EMBL" id="MCH4824544.1"/>
    </source>
</evidence>
<keyword evidence="2" id="KW-0121">Carboxypeptidase</keyword>
<accession>A0A9X2AAB5</accession>
<dbReference type="RefSeq" id="WP_240714712.1">
    <property type="nucleotide sequence ID" value="NZ_JAKVTV010000007.1"/>
</dbReference>
<dbReference type="Gene3D" id="2.60.40.1120">
    <property type="entry name" value="Carboxypeptidase-like, regulatory domain"/>
    <property type="match status" value="1"/>
</dbReference>
<name>A0A9X2AAB5_9FLAO</name>
<dbReference type="SUPFAM" id="SSF49464">
    <property type="entry name" value="Carboxypeptidase regulatory domain-like"/>
    <property type="match status" value="1"/>
</dbReference>
<keyword evidence="1" id="KW-0732">Signal</keyword>
<dbReference type="InterPro" id="IPR008969">
    <property type="entry name" value="CarboxyPept-like_regulatory"/>
</dbReference>
<organism evidence="2 3">
    <name type="scientific">Christiangramia lutea</name>
    <dbReference type="NCBI Taxonomy" id="1607951"/>
    <lineage>
        <taxon>Bacteria</taxon>
        <taxon>Pseudomonadati</taxon>
        <taxon>Bacteroidota</taxon>
        <taxon>Flavobacteriia</taxon>
        <taxon>Flavobacteriales</taxon>
        <taxon>Flavobacteriaceae</taxon>
        <taxon>Christiangramia</taxon>
    </lineage>
</organism>
<feature type="signal peptide" evidence="1">
    <location>
        <begin position="1"/>
        <end position="18"/>
    </location>
</feature>
<reference evidence="2" key="1">
    <citation type="submission" date="2022-03" db="EMBL/GenBank/DDBJ databases">
        <title>Gramella crocea sp. nov., isolated from activated sludge of a seafood processing plant.</title>
        <authorList>
            <person name="Zhang X."/>
        </authorList>
    </citation>
    <scope>NUCLEOTIDE SEQUENCE</scope>
    <source>
        <strain evidence="2">YJ019</strain>
    </source>
</reference>
<evidence type="ECO:0000256" key="1">
    <source>
        <dbReference type="SAM" id="SignalP"/>
    </source>
</evidence>
<gene>
    <name evidence="2" type="ORF">ML462_15330</name>
</gene>
<dbReference type="Pfam" id="PF13715">
    <property type="entry name" value="CarbopepD_reg_2"/>
    <property type="match status" value="1"/>
</dbReference>
<dbReference type="AlphaFoldDB" id="A0A9X2AAB5"/>
<comment type="caution">
    <text evidence="2">The sequence shown here is derived from an EMBL/GenBank/DDBJ whole genome shotgun (WGS) entry which is preliminary data.</text>
</comment>
<keyword evidence="3" id="KW-1185">Reference proteome</keyword>
<keyword evidence="2" id="KW-0378">Hydrolase</keyword>
<dbReference type="GO" id="GO:0004180">
    <property type="term" value="F:carboxypeptidase activity"/>
    <property type="evidence" value="ECO:0007669"/>
    <property type="project" value="UniProtKB-KW"/>
</dbReference>
<sequence>MKKLIALLLISLISICHLYSQNKTIEGRVIDNNLETLPGVPIFISDTIKIGETDLEGFFKIEIPTDKHKITFKYVGIDPATIELIEQCEQIEVIMMLTGTHDFETFRRAERERKKKFKLLPEIHKRAYIKGIFQLDEPCYNREFEPYFLEKEI</sequence>
<protein>
    <submittedName>
        <fullName evidence="2">Carboxypeptidase-like regulatory domain-containing protein</fullName>
    </submittedName>
</protein>
<keyword evidence="2" id="KW-0645">Protease</keyword>
<dbReference type="Proteomes" id="UP001139226">
    <property type="component" value="Unassembled WGS sequence"/>
</dbReference>
<proteinExistence type="predicted"/>
<evidence type="ECO:0000313" key="3">
    <source>
        <dbReference type="Proteomes" id="UP001139226"/>
    </source>
</evidence>
<feature type="chain" id="PRO_5040760544" evidence="1">
    <location>
        <begin position="19"/>
        <end position="153"/>
    </location>
</feature>
<dbReference type="EMBL" id="JAKVTV010000007">
    <property type="protein sequence ID" value="MCH4824544.1"/>
    <property type="molecule type" value="Genomic_DNA"/>
</dbReference>